<reference evidence="2" key="2">
    <citation type="submission" date="2023-01" db="EMBL/GenBank/DDBJ databases">
        <title>Draft genome sequence of Sulfitobacter pacificus strain NBRC 109915.</title>
        <authorList>
            <person name="Sun Q."/>
            <person name="Mori K."/>
        </authorList>
    </citation>
    <scope>NUCLEOTIDE SEQUENCE</scope>
    <source>
        <strain evidence="2">NBRC 109915</strain>
    </source>
</reference>
<dbReference type="Proteomes" id="UP001161388">
    <property type="component" value="Unassembled WGS sequence"/>
</dbReference>
<sequence length="49" mass="5618">MISTTDYFLLLFLTGGGLLLFTATILAPILIWSTYRIILRTHSYKKVLK</sequence>
<keyword evidence="3" id="KW-1185">Reference proteome</keyword>
<protein>
    <submittedName>
        <fullName evidence="2">Uncharacterized protein</fullName>
    </submittedName>
</protein>
<evidence type="ECO:0000313" key="3">
    <source>
        <dbReference type="Proteomes" id="UP001161388"/>
    </source>
</evidence>
<gene>
    <name evidence="2" type="ORF">GCM10007927_17770</name>
</gene>
<name>A0ABQ5VIS0_9RHOB</name>
<dbReference type="EMBL" id="BSNL01000001">
    <property type="protein sequence ID" value="GLQ26974.1"/>
    <property type="molecule type" value="Genomic_DNA"/>
</dbReference>
<proteinExistence type="predicted"/>
<reference evidence="2" key="1">
    <citation type="journal article" date="2014" name="Int. J. Syst. Evol. Microbiol.">
        <title>Complete genome of a new Firmicutes species belonging to the dominant human colonic microbiota ('Ruminococcus bicirculans') reveals two chromosomes and a selective capacity to utilize plant glucans.</title>
        <authorList>
            <consortium name="NISC Comparative Sequencing Program"/>
            <person name="Wegmann U."/>
            <person name="Louis P."/>
            <person name="Goesmann A."/>
            <person name="Henrissat B."/>
            <person name="Duncan S.H."/>
            <person name="Flint H.J."/>
        </authorList>
    </citation>
    <scope>NUCLEOTIDE SEQUENCE</scope>
    <source>
        <strain evidence="2">NBRC 109915</strain>
    </source>
</reference>
<evidence type="ECO:0000313" key="2">
    <source>
        <dbReference type="EMBL" id="GLQ26974.1"/>
    </source>
</evidence>
<accession>A0ABQ5VIS0</accession>
<keyword evidence="1" id="KW-1133">Transmembrane helix</keyword>
<organism evidence="2 3">
    <name type="scientific">Sulfitobacter pacificus</name>
    <dbReference type="NCBI Taxonomy" id="1499314"/>
    <lineage>
        <taxon>Bacteria</taxon>
        <taxon>Pseudomonadati</taxon>
        <taxon>Pseudomonadota</taxon>
        <taxon>Alphaproteobacteria</taxon>
        <taxon>Rhodobacterales</taxon>
        <taxon>Roseobacteraceae</taxon>
        <taxon>Sulfitobacter</taxon>
    </lineage>
</organism>
<evidence type="ECO:0000256" key="1">
    <source>
        <dbReference type="SAM" id="Phobius"/>
    </source>
</evidence>
<comment type="caution">
    <text evidence="2">The sequence shown here is derived from an EMBL/GenBank/DDBJ whole genome shotgun (WGS) entry which is preliminary data.</text>
</comment>
<feature type="transmembrane region" description="Helical" evidence="1">
    <location>
        <begin position="6"/>
        <end position="32"/>
    </location>
</feature>
<keyword evidence="1" id="KW-0472">Membrane</keyword>
<keyword evidence="1" id="KW-0812">Transmembrane</keyword>